<dbReference type="AlphaFoldDB" id="A0A1X7SK61"/>
<evidence type="ECO:0000259" key="1">
    <source>
        <dbReference type="Pfam" id="PF13087"/>
    </source>
</evidence>
<accession>A0A1X7SK61</accession>
<organism evidence="2">
    <name type="scientific">Amphimedon queenslandica</name>
    <name type="common">Sponge</name>
    <dbReference type="NCBI Taxonomy" id="400682"/>
    <lineage>
        <taxon>Eukaryota</taxon>
        <taxon>Metazoa</taxon>
        <taxon>Porifera</taxon>
        <taxon>Demospongiae</taxon>
        <taxon>Heteroscleromorpha</taxon>
        <taxon>Haplosclerida</taxon>
        <taxon>Niphatidae</taxon>
        <taxon>Amphimedon</taxon>
    </lineage>
</organism>
<feature type="domain" description="DNA2/NAM7 helicase-like C-terminal" evidence="1">
    <location>
        <begin position="11"/>
        <end position="68"/>
    </location>
</feature>
<protein>
    <recommendedName>
        <fullName evidence="1">DNA2/NAM7 helicase-like C-terminal domain-containing protein</fullName>
    </recommendedName>
</protein>
<name>A0A1X7SK61_AMPQE</name>
<dbReference type="OrthoDB" id="2285229at2759"/>
<dbReference type="Gene3D" id="3.40.50.300">
    <property type="entry name" value="P-loop containing nucleotide triphosphate hydrolases"/>
    <property type="match status" value="1"/>
</dbReference>
<dbReference type="EnsemblMetazoa" id="Aqu2.1.02510_001">
    <property type="protein sequence ID" value="Aqu2.1.02510_001"/>
    <property type="gene ID" value="Aqu2.1.02510"/>
</dbReference>
<proteinExistence type="predicted"/>
<evidence type="ECO:0000313" key="2">
    <source>
        <dbReference type="EnsemblMetazoa" id="Aqu2.1.02510_001"/>
    </source>
</evidence>
<dbReference type="InterPro" id="IPR027417">
    <property type="entry name" value="P-loop_NTPase"/>
</dbReference>
<dbReference type="InterPro" id="IPR041679">
    <property type="entry name" value="DNA2/NAM7-like_C"/>
</dbReference>
<dbReference type="InParanoid" id="A0A1X7SK61"/>
<dbReference type="Pfam" id="PF13087">
    <property type="entry name" value="AAA_12"/>
    <property type="match status" value="1"/>
</dbReference>
<sequence length="72" mass="8068">CLCYYSFGRTFELGTVDTFEGKDKDFIILYMCDNGIDASNDLGILNDVCCMITALTRAKKGCYIIGNESYLK</sequence>
<reference evidence="2" key="1">
    <citation type="submission" date="2017-05" db="UniProtKB">
        <authorList>
            <consortium name="EnsemblMetazoa"/>
        </authorList>
    </citation>
    <scope>IDENTIFICATION</scope>
</reference>